<dbReference type="AlphaFoldDB" id="A0A392QKG3"/>
<feature type="non-terminal residue" evidence="1">
    <location>
        <position position="1"/>
    </location>
</feature>
<name>A0A392QKG3_9FABA</name>
<sequence length="34" mass="3585">KLSVSSTESGHHNALELDDVSKVLLGFAFSVLIA</sequence>
<organism evidence="1 2">
    <name type="scientific">Trifolium medium</name>
    <dbReference type="NCBI Taxonomy" id="97028"/>
    <lineage>
        <taxon>Eukaryota</taxon>
        <taxon>Viridiplantae</taxon>
        <taxon>Streptophyta</taxon>
        <taxon>Embryophyta</taxon>
        <taxon>Tracheophyta</taxon>
        <taxon>Spermatophyta</taxon>
        <taxon>Magnoliopsida</taxon>
        <taxon>eudicotyledons</taxon>
        <taxon>Gunneridae</taxon>
        <taxon>Pentapetalae</taxon>
        <taxon>rosids</taxon>
        <taxon>fabids</taxon>
        <taxon>Fabales</taxon>
        <taxon>Fabaceae</taxon>
        <taxon>Papilionoideae</taxon>
        <taxon>50 kb inversion clade</taxon>
        <taxon>NPAAA clade</taxon>
        <taxon>Hologalegina</taxon>
        <taxon>IRL clade</taxon>
        <taxon>Trifolieae</taxon>
        <taxon>Trifolium</taxon>
    </lineage>
</organism>
<protein>
    <submittedName>
        <fullName evidence="1">Uncharacterized protein</fullName>
    </submittedName>
</protein>
<accession>A0A392QKG3</accession>
<dbReference type="EMBL" id="LXQA010137831">
    <property type="protein sequence ID" value="MCI23785.1"/>
    <property type="molecule type" value="Genomic_DNA"/>
</dbReference>
<comment type="caution">
    <text evidence="1">The sequence shown here is derived from an EMBL/GenBank/DDBJ whole genome shotgun (WGS) entry which is preliminary data.</text>
</comment>
<evidence type="ECO:0000313" key="2">
    <source>
        <dbReference type="Proteomes" id="UP000265520"/>
    </source>
</evidence>
<keyword evidence="2" id="KW-1185">Reference proteome</keyword>
<evidence type="ECO:0000313" key="1">
    <source>
        <dbReference type="EMBL" id="MCI23785.1"/>
    </source>
</evidence>
<reference evidence="1 2" key="1">
    <citation type="journal article" date="2018" name="Front. Plant Sci.">
        <title>Red Clover (Trifolium pratense) and Zigzag Clover (T. medium) - A Picture of Genomic Similarities and Differences.</title>
        <authorList>
            <person name="Dluhosova J."/>
            <person name="Istvanek J."/>
            <person name="Nedelnik J."/>
            <person name="Repkova J."/>
        </authorList>
    </citation>
    <scope>NUCLEOTIDE SEQUENCE [LARGE SCALE GENOMIC DNA]</scope>
    <source>
        <strain evidence="2">cv. 10/8</strain>
        <tissue evidence="1">Leaf</tissue>
    </source>
</reference>
<dbReference type="Proteomes" id="UP000265520">
    <property type="component" value="Unassembled WGS sequence"/>
</dbReference>
<proteinExistence type="predicted"/>